<feature type="coiled-coil region" evidence="8">
    <location>
        <begin position="289"/>
        <end position="323"/>
    </location>
</feature>
<dbReference type="SUPFAM" id="SSF55874">
    <property type="entry name" value="ATPase domain of HSP90 chaperone/DNA topoisomerase II/histidine kinase"/>
    <property type="match status" value="1"/>
</dbReference>
<feature type="repeat" description="TPR" evidence="7">
    <location>
        <begin position="200"/>
        <end position="233"/>
    </location>
</feature>
<dbReference type="SUPFAM" id="SSF48452">
    <property type="entry name" value="TPR-like"/>
    <property type="match status" value="2"/>
</dbReference>
<dbReference type="InterPro" id="IPR003594">
    <property type="entry name" value="HATPase_dom"/>
</dbReference>
<keyword evidence="8" id="KW-0175">Coiled coil</keyword>
<dbReference type="PANTHER" id="PTHR43711:SF31">
    <property type="entry name" value="HISTIDINE KINASE"/>
    <property type="match status" value="1"/>
</dbReference>
<evidence type="ECO:0000256" key="8">
    <source>
        <dbReference type="SAM" id="Coils"/>
    </source>
</evidence>
<sequence length="693" mass="78215">MKQFLFVAVLLVSGCLLSQNERIDQLTVQLAYQEQDSTKVDTSLQLIGELFKVEDYSKALLFINQTNDLAEKLGYKKGLAKSHYFKAQIYAQRKDFLNALSSYQKAGDYFSEINDALGTARVNNRIGLIQIERGNYAEGLKNSLSAITIFEDNDLKEDLSSAYNNLAEAYTYTGNLDSALDFNKKALEVREELNDSDGIKITLSNIGKLYSEQNEYRRALDYYERALAMLNPNVDIDLRGSILSDVGLAHLKLGNLDRAGSFLAQGLRYNRRQKNEQGVLKSLNAIGNLNLQEKRYRTAQSQLNEANNLAKKLKNNEELLENFRLFKVMDSSRGFYQNAFYWQSQYFKLKSEMTKTDAVILPPAESVSIEDTSKSETAILDKPEELSATNEKKSLLTYGLIAGLLISIALLIFTFLRNTKDKKDLKTYVIKTEDLQNEKNSLTERNAQLEEINAVKDKLFSIVSHDLKDSISSIKAFLDLLKDDNITIEEFNQLIPELSENANNASSLLFNLLNWSKSQMQNLQPKPELFNIQEVFQTKMALVEKKVTDKGILLVDESRRDFVYADRSMLEIVIQNLITNAVKFSGKGDVITVSNQDYNNNALICVEDTGIGISKENIQKLFNARNNFTTIGTRNEKGTGLGLTICKDLVELNKGRIWVESTPNIGSKFFIELPKGSPGPPQTVEDILKAKVE</sequence>
<evidence type="ECO:0000313" key="12">
    <source>
        <dbReference type="Proteomes" id="UP001595812"/>
    </source>
</evidence>
<feature type="coiled-coil region" evidence="8">
    <location>
        <begin position="425"/>
        <end position="452"/>
    </location>
</feature>
<keyword evidence="3" id="KW-0597">Phosphoprotein</keyword>
<proteinExistence type="predicted"/>
<feature type="domain" description="Histidine kinase" evidence="10">
    <location>
        <begin position="462"/>
        <end position="677"/>
    </location>
</feature>
<protein>
    <recommendedName>
        <fullName evidence="2">histidine kinase</fullName>
        <ecNumber evidence="2">2.7.13.3</ecNumber>
    </recommendedName>
</protein>
<dbReference type="InterPro" id="IPR019734">
    <property type="entry name" value="TPR_rpt"/>
</dbReference>
<keyword evidence="9" id="KW-1133">Transmembrane helix</keyword>
<dbReference type="EMBL" id="JBHSAT010000023">
    <property type="protein sequence ID" value="MFC3878409.1"/>
    <property type="molecule type" value="Genomic_DNA"/>
</dbReference>
<reference evidence="12" key="1">
    <citation type="journal article" date="2019" name="Int. J. Syst. Evol. Microbiol.">
        <title>The Global Catalogue of Microorganisms (GCM) 10K type strain sequencing project: providing services to taxonomists for standard genome sequencing and annotation.</title>
        <authorList>
            <consortium name="The Broad Institute Genomics Platform"/>
            <consortium name="The Broad Institute Genome Sequencing Center for Infectious Disease"/>
            <person name="Wu L."/>
            <person name="Ma J."/>
        </authorList>
    </citation>
    <scope>NUCLEOTIDE SEQUENCE [LARGE SCALE GENOMIC DNA]</scope>
    <source>
        <strain evidence="12">CECT 8979</strain>
    </source>
</reference>
<dbReference type="Pfam" id="PF02518">
    <property type="entry name" value="HATPase_c"/>
    <property type="match status" value="1"/>
</dbReference>
<dbReference type="InterPro" id="IPR036890">
    <property type="entry name" value="HATPase_C_sf"/>
</dbReference>
<dbReference type="SUPFAM" id="SSF47384">
    <property type="entry name" value="Homodimeric domain of signal transducing histidine kinase"/>
    <property type="match status" value="1"/>
</dbReference>
<dbReference type="SMART" id="SM00387">
    <property type="entry name" value="HATPase_c"/>
    <property type="match status" value="1"/>
</dbReference>
<evidence type="ECO:0000256" key="5">
    <source>
        <dbReference type="ARBA" id="ARBA00022777"/>
    </source>
</evidence>
<keyword evidence="9" id="KW-0812">Transmembrane</keyword>
<feature type="transmembrane region" description="Helical" evidence="9">
    <location>
        <begin position="395"/>
        <end position="416"/>
    </location>
</feature>
<gene>
    <name evidence="11" type="ORF">ACFOSX_14305</name>
</gene>
<keyword evidence="12" id="KW-1185">Reference proteome</keyword>
<dbReference type="InterPro" id="IPR036097">
    <property type="entry name" value="HisK_dim/P_sf"/>
</dbReference>
<dbReference type="InterPro" id="IPR004358">
    <property type="entry name" value="Sig_transdc_His_kin-like_C"/>
</dbReference>
<feature type="repeat" description="TPR" evidence="7">
    <location>
        <begin position="160"/>
        <end position="193"/>
    </location>
</feature>
<dbReference type="InterPro" id="IPR005467">
    <property type="entry name" value="His_kinase_dom"/>
</dbReference>
<dbReference type="SMART" id="SM00388">
    <property type="entry name" value="HisKA"/>
    <property type="match status" value="1"/>
</dbReference>
<dbReference type="PROSITE" id="PS50109">
    <property type="entry name" value="HIS_KIN"/>
    <property type="match status" value="1"/>
</dbReference>
<organism evidence="11 12">
    <name type="scientific">Winogradskyella maritima</name>
    <dbReference type="NCBI Taxonomy" id="1517766"/>
    <lineage>
        <taxon>Bacteria</taxon>
        <taxon>Pseudomonadati</taxon>
        <taxon>Bacteroidota</taxon>
        <taxon>Flavobacteriia</taxon>
        <taxon>Flavobacteriales</taxon>
        <taxon>Flavobacteriaceae</taxon>
        <taxon>Winogradskyella</taxon>
    </lineage>
</organism>
<comment type="caution">
    <text evidence="11">The sequence shown here is derived from an EMBL/GenBank/DDBJ whole genome shotgun (WGS) entry which is preliminary data.</text>
</comment>
<evidence type="ECO:0000256" key="6">
    <source>
        <dbReference type="ARBA" id="ARBA00023012"/>
    </source>
</evidence>
<dbReference type="InterPro" id="IPR011990">
    <property type="entry name" value="TPR-like_helical_dom_sf"/>
</dbReference>
<evidence type="ECO:0000313" key="11">
    <source>
        <dbReference type="EMBL" id="MFC3878409.1"/>
    </source>
</evidence>
<keyword evidence="7" id="KW-0802">TPR repeat</keyword>
<dbReference type="SMART" id="SM00028">
    <property type="entry name" value="TPR"/>
    <property type="match status" value="5"/>
</dbReference>
<dbReference type="InterPro" id="IPR050736">
    <property type="entry name" value="Sensor_HK_Regulatory"/>
</dbReference>
<dbReference type="CDD" id="cd00082">
    <property type="entry name" value="HisKA"/>
    <property type="match status" value="1"/>
</dbReference>
<keyword evidence="4" id="KW-0808">Transferase</keyword>
<name>A0ABV8AM12_9FLAO</name>
<evidence type="ECO:0000256" key="3">
    <source>
        <dbReference type="ARBA" id="ARBA00022553"/>
    </source>
</evidence>
<dbReference type="PROSITE" id="PS51257">
    <property type="entry name" value="PROKAR_LIPOPROTEIN"/>
    <property type="match status" value="1"/>
</dbReference>
<dbReference type="Pfam" id="PF13424">
    <property type="entry name" value="TPR_12"/>
    <property type="match status" value="1"/>
</dbReference>
<evidence type="ECO:0000256" key="4">
    <source>
        <dbReference type="ARBA" id="ARBA00022679"/>
    </source>
</evidence>
<keyword evidence="9" id="KW-0472">Membrane</keyword>
<dbReference type="PRINTS" id="PR00344">
    <property type="entry name" value="BCTRLSENSOR"/>
</dbReference>
<dbReference type="Proteomes" id="UP001595812">
    <property type="component" value="Unassembled WGS sequence"/>
</dbReference>
<evidence type="ECO:0000256" key="2">
    <source>
        <dbReference type="ARBA" id="ARBA00012438"/>
    </source>
</evidence>
<dbReference type="InterPro" id="IPR003661">
    <property type="entry name" value="HisK_dim/P_dom"/>
</dbReference>
<dbReference type="RefSeq" id="WP_386102705.1">
    <property type="nucleotide sequence ID" value="NZ_JBHSAT010000023.1"/>
</dbReference>
<accession>A0ABV8AM12</accession>
<dbReference type="Gene3D" id="1.25.40.10">
    <property type="entry name" value="Tetratricopeptide repeat domain"/>
    <property type="match status" value="2"/>
</dbReference>
<evidence type="ECO:0000259" key="10">
    <source>
        <dbReference type="PROSITE" id="PS50109"/>
    </source>
</evidence>
<dbReference type="EC" id="2.7.13.3" evidence="2"/>
<evidence type="ECO:0000256" key="9">
    <source>
        <dbReference type="SAM" id="Phobius"/>
    </source>
</evidence>
<evidence type="ECO:0000256" key="7">
    <source>
        <dbReference type="PROSITE-ProRule" id="PRU00339"/>
    </source>
</evidence>
<dbReference type="PROSITE" id="PS50005">
    <property type="entry name" value="TPR"/>
    <property type="match status" value="2"/>
</dbReference>
<comment type="catalytic activity">
    <reaction evidence="1">
        <text>ATP + protein L-histidine = ADP + protein N-phospho-L-histidine.</text>
        <dbReference type="EC" id="2.7.13.3"/>
    </reaction>
</comment>
<evidence type="ECO:0000256" key="1">
    <source>
        <dbReference type="ARBA" id="ARBA00000085"/>
    </source>
</evidence>
<dbReference type="Gene3D" id="3.30.565.10">
    <property type="entry name" value="Histidine kinase-like ATPase, C-terminal domain"/>
    <property type="match status" value="1"/>
</dbReference>
<keyword evidence="6" id="KW-0902">Two-component regulatory system</keyword>
<dbReference type="Gene3D" id="1.10.287.130">
    <property type="match status" value="1"/>
</dbReference>
<dbReference type="PANTHER" id="PTHR43711">
    <property type="entry name" value="TWO-COMPONENT HISTIDINE KINASE"/>
    <property type="match status" value="1"/>
</dbReference>
<keyword evidence="5" id="KW-0418">Kinase</keyword>